<dbReference type="RefSeq" id="WP_338239429.1">
    <property type="nucleotide sequence ID" value="NZ_BQKE01000005.1"/>
</dbReference>
<dbReference type="Gene3D" id="2.60.40.1180">
    <property type="entry name" value="Golgi alpha-mannosidase II"/>
    <property type="match status" value="1"/>
</dbReference>
<dbReference type="Gene3D" id="3.20.20.80">
    <property type="entry name" value="Glycosidases"/>
    <property type="match status" value="1"/>
</dbReference>
<keyword evidence="3" id="KW-1185">Reference proteome</keyword>
<evidence type="ECO:0000313" key="3">
    <source>
        <dbReference type="Proteomes" id="UP001310022"/>
    </source>
</evidence>
<accession>A0AAN4W233</accession>
<organism evidence="2 3">
    <name type="scientific">Persicobacter diffluens</name>
    <dbReference type="NCBI Taxonomy" id="981"/>
    <lineage>
        <taxon>Bacteria</taxon>
        <taxon>Pseudomonadati</taxon>
        <taxon>Bacteroidota</taxon>
        <taxon>Cytophagia</taxon>
        <taxon>Cytophagales</taxon>
        <taxon>Persicobacteraceae</taxon>
        <taxon>Persicobacter</taxon>
    </lineage>
</organism>
<evidence type="ECO:0008006" key="4">
    <source>
        <dbReference type="Google" id="ProtNLM"/>
    </source>
</evidence>
<dbReference type="SUPFAM" id="SSF51445">
    <property type="entry name" value="(Trans)glycosidases"/>
    <property type="match status" value="1"/>
</dbReference>
<dbReference type="Proteomes" id="UP001310022">
    <property type="component" value="Unassembled WGS sequence"/>
</dbReference>
<name>A0AAN4W233_9BACT</name>
<dbReference type="EMBL" id="BQKE01000005">
    <property type="protein sequence ID" value="GJM64364.1"/>
    <property type="molecule type" value="Genomic_DNA"/>
</dbReference>
<dbReference type="InterPro" id="IPR013780">
    <property type="entry name" value="Glyco_hydro_b"/>
</dbReference>
<protein>
    <recommendedName>
        <fullName evidence="4">Glycosyl hydrolase</fullName>
    </recommendedName>
</protein>
<feature type="chain" id="PRO_5043041632" description="Glycosyl hydrolase" evidence="1">
    <location>
        <begin position="22"/>
        <end position="499"/>
    </location>
</feature>
<evidence type="ECO:0000313" key="2">
    <source>
        <dbReference type="EMBL" id="GJM64364.1"/>
    </source>
</evidence>
<comment type="caution">
    <text evidence="2">The sequence shown here is derived from an EMBL/GenBank/DDBJ whole genome shotgun (WGS) entry which is preliminary data.</text>
</comment>
<dbReference type="InterPro" id="IPR017853">
    <property type="entry name" value="GH"/>
</dbReference>
<dbReference type="AlphaFoldDB" id="A0AAN4W233"/>
<reference evidence="2 3" key="1">
    <citation type="submission" date="2021-12" db="EMBL/GenBank/DDBJ databases">
        <title>Genome sequencing of bacteria with rrn-lacking chromosome and rrn-plasmid.</title>
        <authorList>
            <person name="Anda M."/>
            <person name="Iwasaki W."/>
        </authorList>
    </citation>
    <scope>NUCLEOTIDE SEQUENCE [LARGE SCALE GENOMIC DNA]</scope>
    <source>
        <strain evidence="2 3">NBRC 15940</strain>
    </source>
</reference>
<proteinExistence type="predicted"/>
<keyword evidence="1" id="KW-0732">Signal</keyword>
<gene>
    <name evidence="2" type="ORF">PEDI_49160</name>
</gene>
<sequence length="499" mass="57905">MRVLSFFLLALLVNSACQRQAFDEKQTIHCRVDFSDQLFPWDGFGVNYVQSAQWRGYDSASREDYGGFSQLNEQQREEILELIFGEDGLKPSLLKLFLDPYHEGFELSDNDDDDPYHITEEAFDHESTTHWMRYFAQEGLRMTREQGRDLDMITTLYGPPAWMTKQKFVRGRDLDPKYKKELGEYMIAWVKFLVEKEQLPVKYLSLYNEGEMDNRWDEAGLTSGHEGHDHNLYWPKEQICDFMTFMPEMLEKHGLGHIGLTPGEAMSWETFGRMGIPQALSNDPEALENMALLTSHSFMGREASGVAMLRDIYKNRHGKYLKTWTTSFSFINMYIDFLYNMHHEIYQVKTNGIIMWAPVQVKDMWIGGEPNAGCAIWVDGDKYEVRSGYHFLKSFSRMGMAGMQVAKTYSSDKDILVTAFSQGDSDAPNAFNVLNVYEEEDKRVFIQVDDAEGKTFQVYRTSMEEDYQEMEEVQVKNGGFYYTAPQKSSTTFFEKQVVS</sequence>
<evidence type="ECO:0000256" key="1">
    <source>
        <dbReference type="SAM" id="SignalP"/>
    </source>
</evidence>
<feature type="signal peptide" evidence="1">
    <location>
        <begin position="1"/>
        <end position="21"/>
    </location>
</feature>